<comment type="similarity">
    <text evidence="1">Belongs to the SMP-30/CGR1 family.</text>
</comment>
<dbReference type="GO" id="GO:0005509">
    <property type="term" value="F:calcium ion binding"/>
    <property type="evidence" value="ECO:0007669"/>
    <property type="project" value="TreeGrafter"/>
</dbReference>
<evidence type="ECO:0000313" key="3">
    <source>
        <dbReference type="EMBL" id="KKN99797.1"/>
    </source>
</evidence>
<feature type="domain" description="SMP-30/Gluconolactonase/LRE-like region" evidence="2">
    <location>
        <begin position="15"/>
        <end position="251"/>
    </location>
</feature>
<dbReference type="PANTHER" id="PTHR10907:SF47">
    <property type="entry name" value="REGUCALCIN"/>
    <property type="match status" value="1"/>
</dbReference>
<dbReference type="PRINTS" id="PR01790">
    <property type="entry name" value="SMP30FAMILY"/>
</dbReference>
<dbReference type="InterPro" id="IPR013658">
    <property type="entry name" value="SGL"/>
</dbReference>
<dbReference type="AlphaFoldDB" id="A0A0F9VJ25"/>
<evidence type="ECO:0000256" key="1">
    <source>
        <dbReference type="ARBA" id="ARBA00008853"/>
    </source>
</evidence>
<protein>
    <recommendedName>
        <fullName evidence="2">SMP-30/Gluconolactonase/LRE-like region domain-containing protein</fullName>
    </recommendedName>
</protein>
<dbReference type="InterPro" id="IPR005511">
    <property type="entry name" value="SMP-30"/>
</dbReference>
<accession>A0A0F9VJ25</accession>
<gene>
    <name evidence="3" type="ORF">LCGC14_0132180</name>
</gene>
<dbReference type="GO" id="GO:0004341">
    <property type="term" value="F:gluconolactonase activity"/>
    <property type="evidence" value="ECO:0007669"/>
    <property type="project" value="TreeGrafter"/>
</dbReference>
<name>A0A0F9VJ25_9ZZZZ</name>
<organism evidence="3">
    <name type="scientific">marine sediment metagenome</name>
    <dbReference type="NCBI Taxonomy" id="412755"/>
    <lineage>
        <taxon>unclassified sequences</taxon>
        <taxon>metagenomes</taxon>
        <taxon>ecological metagenomes</taxon>
    </lineage>
</organism>
<dbReference type="PANTHER" id="PTHR10907">
    <property type="entry name" value="REGUCALCIN"/>
    <property type="match status" value="1"/>
</dbReference>
<reference evidence="3" key="1">
    <citation type="journal article" date="2015" name="Nature">
        <title>Complex archaea that bridge the gap between prokaryotes and eukaryotes.</title>
        <authorList>
            <person name="Spang A."/>
            <person name="Saw J.H."/>
            <person name="Jorgensen S.L."/>
            <person name="Zaremba-Niedzwiedzka K."/>
            <person name="Martijn J."/>
            <person name="Lind A.E."/>
            <person name="van Eijk R."/>
            <person name="Schleper C."/>
            <person name="Guy L."/>
            <person name="Ettema T.J."/>
        </authorList>
    </citation>
    <scope>NUCLEOTIDE SEQUENCE</scope>
</reference>
<dbReference type="Gene3D" id="2.120.10.30">
    <property type="entry name" value="TolB, C-terminal domain"/>
    <property type="match status" value="1"/>
</dbReference>
<proteinExistence type="inferred from homology"/>
<dbReference type="EMBL" id="LAZR01000044">
    <property type="protein sequence ID" value="KKN99797.1"/>
    <property type="molecule type" value="Genomic_DNA"/>
</dbReference>
<dbReference type="GO" id="GO:0019853">
    <property type="term" value="P:L-ascorbic acid biosynthetic process"/>
    <property type="evidence" value="ECO:0007669"/>
    <property type="project" value="TreeGrafter"/>
</dbReference>
<dbReference type="Pfam" id="PF08450">
    <property type="entry name" value="SGL"/>
    <property type="match status" value="1"/>
</dbReference>
<sequence>MIDSLIFHSNSELLEGPIFDKDNNHLYFVSILDYLVYYYNPHTKEVLSIKLDSPVSCIYLLGYKKVLAASKNGFIEIDFNTLEKKFVFQLGIDDLIRYNDGIKDPIGRFIIGTMGYPEVKKNVGKVFSYFKGESKIIIENTTISNGLAFSLDNKYLYFIDTPTKKVAKYSYDLKTGELKFESYVIELKGSGSPDGMCIDSEGMLWIAEWGGGSVSQWNPMSGLKLRELKLPCDNVTSCCFDNHSNLYVTTAKSESKDDIYGGGLFYLELNKI</sequence>
<dbReference type="InterPro" id="IPR011042">
    <property type="entry name" value="6-blade_b-propeller_TolB-like"/>
</dbReference>
<comment type="caution">
    <text evidence="3">The sequence shown here is derived from an EMBL/GenBank/DDBJ whole genome shotgun (WGS) entry which is preliminary data.</text>
</comment>
<evidence type="ECO:0000259" key="2">
    <source>
        <dbReference type="Pfam" id="PF08450"/>
    </source>
</evidence>
<dbReference type="SUPFAM" id="SSF63829">
    <property type="entry name" value="Calcium-dependent phosphotriesterase"/>
    <property type="match status" value="1"/>
</dbReference>